<feature type="transmembrane region" description="Helical" evidence="1">
    <location>
        <begin position="30"/>
        <end position="51"/>
    </location>
</feature>
<organism evidence="3 4">
    <name type="scientific">Spirosoma agri</name>
    <dbReference type="NCBI Taxonomy" id="1987381"/>
    <lineage>
        <taxon>Bacteria</taxon>
        <taxon>Pseudomonadati</taxon>
        <taxon>Bacteroidota</taxon>
        <taxon>Cytophagia</taxon>
        <taxon>Cytophagales</taxon>
        <taxon>Cytophagaceae</taxon>
        <taxon>Spirosoma</taxon>
    </lineage>
</organism>
<sequence>MSLSLAFVISAQFLIGFGICTRLRCVTNGLSLIGLSTLVGQGVSSVLPFVIEFAHLPIARTPVFTGLGLMAVVSLVLLRGQGGYLRRVFSWQHLSLRLYELPFLGFWSYLLVISAWKCAWFPNTPFDMIVGPDLVATFAVSEHTLASSVFTEHLPSVSVFSNQPFYAPFTAMQQLIYLLAAQDAGPFMFGKIWLTGLVISFGLFLYAELRERIHPMVAGTLMTLLACTPELFAYTFLVQTDWANAAFFVAGVLLLYRYVESDRPGALVGSALLLAIACWTRTETIFFVPIGSLVVLACSAGSIYPYAVSWRYGIRINRTGNSKHVDPDDRFPRYDIRARKTGRTLVKGFMLASGYSLVCLIPVLFWNYGFLRGYVPLPPHARLGVFHGLSDGYWTTLMAVFAGMNKQVVFNADYWHYAVPVFLVVTSLNLLVFRDKRGLMFLGWLVGIYVLFGFMILHVDGANIAFTFRRGFFKLLFLMYAYLGTTTLMHWLSGWLYKWEGRTTIVQPR</sequence>
<reference evidence="3 4" key="1">
    <citation type="submission" date="2020-02" db="EMBL/GenBank/DDBJ databases">
        <title>Draft genome sequence of two Spirosoma agri KCTC 52727 and Spirosoma terrae KCTC 52035.</title>
        <authorList>
            <person name="Rojas J."/>
            <person name="Ambika Manirajan B."/>
            <person name="Ratering S."/>
            <person name="Suarez C."/>
            <person name="Schnell S."/>
        </authorList>
    </citation>
    <scope>NUCLEOTIDE SEQUENCE [LARGE SCALE GENOMIC DNA]</scope>
    <source>
        <strain evidence="3 4">KCTC 52727</strain>
    </source>
</reference>
<feature type="transmembrane region" description="Helical" evidence="1">
    <location>
        <begin position="471"/>
        <end position="492"/>
    </location>
</feature>
<feature type="transmembrane region" description="Helical" evidence="1">
    <location>
        <begin position="439"/>
        <end position="459"/>
    </location>
</feature>
<dbReference type="EMBL" id="JAAGNZ010000001">
    <property type="protein sequence ID" value="NEU67861.1"/>
    <property type="molecule type" value="Genomic_DNA"/>
</dbReference>
<keyword evidence="1" id="KW-1133">Transmembrane helix</keyword>
<proteinExistence type="predicted"/>
<accession>A0A6M0IKF5</accession>
<feature type="transmembrane region" description="Helical" evidence="1">
    <location>
        <begin position="6"/>
        <end position="23"/>
    </location>
</feature>
<keyword evidence="4" id="KW-1185">Reference proteome</keyword>
<evidence type="ECO:0000259" key="2">
    <source>
        <dbReference type="Pfam" id="PF13231"/>
    </source>
</evidence>
<feature type="transmembrane region" description="Helical" evidence="1">
    <location>
        <begin position="216"/>
        <end position="236"/>
    </location>
</feature>
<dbReference type="Pfam" id="PF13231">
    <property type="entry name" value="PMT_2"/>
    <property type="match status" value="1"/>
</dbReference>
<name>A0A6M0IKF5_9BACT</name>
<evidence type="ECO:0000313" key="4">
    <source>
        <dbReference type="Proteomes" id="UP000477386"/>
    </source>
</evidence>
<feature type="transmembrane region" description="Helical" evidence="1">
    <location>
        <begin position="242"/>
        <end position="259"/>
    </location>
</feature>
<dbReference type="RefSeq" id="WP_164038666.1">
    <property type="nucleotide sequence ID" value="NZ_JAAGNZ010000001.1"/>
</dbReference>
<feature type="transmembrane region" description="Helical" evidence="1">
    <location>
        <begin position="349"/>
        <end position="368"/>
    </location>
</feature>
<feature type="transmembrane region" description="Helical" evidence="1">
    <location>
        <begin position="98"/>
        <end position="116"/>
    </location>
</feature>
<feature type="transmembrane region" description="Helical" evidence="1">
    <location>
        <begin position="57"/>
        <end position="78"/>
    </location>
</feature>
<feature type="transmembrane region" description="Helical" evidence="1">
    <location>
        <begin position="288"/>
        <end position="308"/>
    </location>
</feature>
<feature type="domain" description="Glycosyltransferase RgtA/B/C/D-like" evidence="2">
    <location>
        <begin position="175"/>
        <end position="293"/>
    </location>
</feature>
<comment type="caution">
    <text evidence="3">The sequence shown here is derived from an EMBL/GenBank/DDBJ whole genome shotgun (WGS) entry which is preliminary data.</text>
</comment>
<evidence type="ECO:0000313" key="3">
    <source>
        <dbReference type="EMBL" id="NEU67861.1"/>
    </source>
</evidence>
<dbReference type="AlphaFoldDB" id="A0A6M0IKF5"/>
<feature type="transmembrane region" description="Helical" evidence="1">
    <location>
        <begin position="414"/>
        <end position="432"/>
    </location>
</feature>
<dbReference type="Proteomes" id="UP000477386">
    <property type="component" value="Unassembled WGS sequence"/>
</dbReference>
<feature type="transmembrane region" description="Helical" evidence="1">
    <location>
        <begin position="192"/>
        <end position="209"/>
    </location>
</feature>
<dbReference type="InterPro" id="IPR038731">
    <property type="entry name" value="RgtA/B/C-like"/>
</dbReference>
<protein>
    <recommendedName>
        <fullName evidence="2">Glycosyltransferase RgtA/B/C/D-like domain-containing protein</fullName>
    </recommendedName>
</protein>
<keyword evidence="1" id="KW-0472">Membrane</keyword>
<feature type="transmembrane region" description="Helical" evidence="1">
    <location>
        <begin position="266"/>
        <end position="282"/>
    </location>
</feature>
<keyword evidence="1" id="KW-0812">Transmembrane</keyword>
<evidence type="ECO:0000256" key="1">
    <source>
        <dbReference type="SAM" id="Phobius"/>
    </source>
</evidence>
<gene>
    <name evidence="3" type="ORF">GK091_13300</name>
</gene>